<evidence type="ECO:0000256" key="1">
    <source>
        <dbReference type="SAM" id="MobiDB-lite"/>
    </source>
</evidence>
<reference evidence="2 3" key="1">
    <citation type="journal article" date="2018" name="Nat. Ecol. Evol.">
        <title>Shark genomes provide insights into elasmobranch evolution and the origin of vertebrates.</title>
        <authorList>
            <person name="Hara Y"/>
            <person name="Yamaguchi K"/>
            <person name="Onimaru K"/>
            <person name="Kadota M"/>
            <person name="Koyanagi M"/>
            <person name="Keeley SD"/>
            <person name="Tatsumi K"/>
            <person name="Tanaka K"/>
            <person name="Motone F"/>
            <person name="Kageyama Y"/>
            <person name="Nozu R"/>
            <person name="Adachi N"/>
            <person name="Nishimura O"/>
            <person name="Nakagawa R"/>
            <person name="Tanegashima C"/>
            <person name="Kiyatake I"/>
            <person name="Matsumoto R"/>
            <person name="Murakumo K"/>
            <person name="Nishida K"/>
            <person name="Terakita A"/>
            <person name="Kuratani S"/>
            <person name="Sato K"/>
            <person name="Hyodo S Kuraku.S."/>
        </authorList>
    </citation>
    <scope>NUCLEOTIDE SEQUENCE [LARGE SCALE GENOMIC DNA]</scope>
</reference>
<protein>
    <submittedName>
        <fullName evidence="2">Uncharacterized protein</fullName>
    </submittedName>
</protein>
<organism evidence="2 3">
    <name type="scientific">Chiloscyllium punctatum</name>
    <name type="common">Brownbanded bambooshark</name>
    <name type="synonym">Hemiscyllium punctatum</name>
    <dbReference type="NCBI Taxonomy" id="137246"/>
    <lineage>
        <taxon>Eukaryota</taxon>
        <taxon>Metazoa</taxon>
        <taxon>Chordata</taxon>
        <taxon>Craniata</taxon>
        <taxon>Vertebrata</taxon>
        <taxon>Chondrichthyes</taxon>
        <taxon>Elasmobranchii</taxon>
        <taxon>Galeomorphii</taxon>
        <taxon>Galeoidea</taxon>
        <taxon>Orectolobiformes</taxon>
        <taxon>Hemiscylliidae</taxon>
        <taxon>Chiloscyllium</taxon>
    </lineage>
</organism>
<evidence type="ECO:0000313" key="2">
    <source>
        <dbReference type="EMBL" id="GCC40654.1"/>
    </source>
</evidence>
<dbReference type="AlphaFoldDB" id="A0A401TDG9"/>
<gene>
    <name evidence="2" type="ORF">chiPu_0024540</name>
</gene>
<accession>A0A401TDG9</accession>
<name>A0A401TDG9_CHIPU</name>
<feature type="region of interest" description="Disordered" evidence="1">
    <location>
        <begin position="18"/>
        <end position="39"/>
    </location>
</feature>
<keyword evidence="3" id="KW-1185">Reference proteome</keyword>
<proteinExistence type="predicted"/>
<feature type="non-terminal residue" evidence="2">
    <location>
        <position position="70"/>
    </location>
</feature>
<sequence length="70" mass="7094">MHSPRPPAALLRVGSPTADVSGRAQGAAGNAHAQGRGRAARLRSPGLVNAFLPPGFGFGSSSHWHGLSLV</sequence>
<dbReference type="EMBL" id="BEZZ01041466">
    <property type="protein sequence ID" value="GCC40654.1"/>
    <property type="molecule type" value="Genomic_DNA"/>
</dbReference>
<evidence type="ECO:0000313" key="3">
    <source>
        <dbReference type="Proteomes" id="UP000287033"/>
    </source>
</evidence>
<dbReference type="Proteomes" id="UP000287033">
    <property type="component" value="Unassembled WGS sequence"/>
</dbReference>
<comment type="caution">
    <text evidence="2">The sequence shown here is derived from an EMBL/GenBank/DDBJ whole genome shotgun (WGS) entry which is preliminary data.</text>
</comment>
<feature type="compositionally biased region" description="Low complexity" evidence="1">
    <location>
        <begin position="22"/>
        <end position="37"/>
    </location>
</feature>